<dbReference type="Proteomes" id="UP001209803">
    <property type="component" value="Chromosome"/>
</dbReference>
<name>A0ABY8F3X0_9HYPH</name>
<dbReference type="SMART" id="SM00388">
    <property type="entry name" value="HisKA"/>
    <property type="match status" value="1"/>
</dbReference>
<dbReference type="EC" id="2.7.13.3" evidence="2"/>
<comment type="catalytic activity">
    <reaction evidence="1">
        <text>ATP + protein L-histidine = ADP + protein N-phospho-L-histidine.</text>
        <dbReference type="EC" id="2.7.13.3"/>
    </reaction>
</comment>
<dbReference type="PANTHER" id="PTHR43047">
    <property type="entry name" value="TWO-COMPONENT HISTIDINE PROTEIN KINASE"/>
    <property type="match status" value="1"/>
</dbReference>
<dbReference type="Gene3D" id="3.30.565.10">
    <property type="entry name" value="Histidine kinase-like ATPase, C-terminal domain"/>
    <property type="match status" value="1"/>
</dbReference>
<dbReference type="CDD" id="cd00082">
    <property type="entry name" value="HisKA"/>
    <property type="match status" value="1"/>
</dbReference>
<dbReference type="SUPFAM" id="SSF47384">
    <property type="entry name" value="Homodimeric domain of signal transducing histidine kinase"/>
    <property type="match status" value="1"/>
</dbReference>
<protein>
    <recommendedName>
        <fullName evidence="2">histidine kinase</fullName>
        <ecNumber evidence="2">2.7.13.3</ecNumber>
    </recommendedName>
</protein>
<dbReference type="Pfam" id="PF00512">
    <property type="entry name" value="HisKA"/>
    <property type="match status" value="1"/>
</dbReference>
<dbReference type="InterPro" id="IPR011006">
    <property type="entry name" value="CheY-like_superfamily"/>
</dbReference>
<evidence type="ECO:0000259" key="8">
    <source>
        <dbReference type="PROSITE" id="PS50110"/>
    </source>
</evidence>
<dbReference type="SUPFAM" id="SSF55874">
    <property type="entry name" value="ATPase domain of HSP90 chaperone/DNA topoisomerase II/histidine kinase"/>
    <property type="match status" value="1"/>
</dbReference>
<evidence type="ECO:0000256" key="6">
    <source>
        <dbReference type="PROSITE-ProRule" id="PRU00169"/>
    </source>
</evidence>
<gene>
    <name evidence="9" type="ORF">K1718_02175</name>
</gene>
<dbReference type="RefSeq" id="WP_265679890.1">
    <property type="nucleotide sequence ID" value="NZ_CP120863.1"/>
</dbReference>
<feature type="modified residue" description="4-aspartylphosphate" evidence="6">
    <location>
        <position position="314"/>
    </location>
</feature>
<proteinExistence type="predicted"/>
<feature type="domain" description="Response regulatory" evidence="8">
    <location>
        <begin position="265"/>
        <end position="381"/>
    </location>
</feature>
<evidence type="ECO:0000256" key="3">
    <source>
        <dbReference type="ARBA" id="ARBA00022553"/>
    </source>
</evidence>
<accession>A0ABY8F3X0</accession>
<dbReference type="PANTHER" id="PTHR43047:SF72">
    <property type="entry name" value="OSMOSENSING HISTIDINE PROTEIN KINASE SLN1"/>
    <property type="match status" value="1"/>
</dbReference>
<dbReference type="InterPro" id="IPR036097">
    <property type="entry name" value="HisK_dim/P_sf"/>
</dbReference>
<dbReference type="SUPFAM" id="SSF52172">
    <property type="entry name" value="CheY-like"/>
    <property type="match status" value="1"/>
</dbReference>
<dbReference type="Pfam" id="PF02518">
    <property type="entry name" value="HATPase_c"/>
    <property type="match status" value="1"/>
</dbReference>
<evidence type="ECO:0000256" key="5">
    <source>
        <dbReference type="ARBA" id="ARBA00022777"/>
    </source>
</evidence>
<keyword evidence="4" id="KW-0808">Transferase</keyword>
<dbReference type="Pfam" id="PF00072">
    <property type="entry name" value="Response_reg"/>
    <property type="match status" value="1"/>
</dbReference>
<dbReference type="InterPro" id="IPR004358">
    <property type="entry name" value="Sig_transdc_His_kin-like_C"/>
</dbReference>
<feature type="domain" description="Histidine kinase" evidence="7">
    <location>
        <begin position="13"/>
        <end position="237"/>
    </location>
</feature>
<keyword evidence="3 6" id="KW-0597">Phosphoprotein</keyword>
<keyword evidence="10" id="KW-1185">Reference proteome</keyword>
<reference evidence="9 10" key="1">
    <citation type="submission" date="2023-03" db="EMBL/GenBank/DDBJ databases">
        <title>Roseibium porphyridii sp. nov. and Roseibium rhodosorbium sp. nov. isolated from marine algae, Porphyridium cruentum and Rhodosorus marinus, respectively.</title>
        <authorList>
            <person name="Lee M.W."/>
            <person name="Choi B.J."/>
            <person name="Lee J.K."/>
            <person name="Choi D.G."/>
            <person name="Baek J.H."/>
            <person name="Bayburt H."/>
            <person name="Kim J.M."/>
            <person name="Han D.M."/>
            <person name="Kim K.H."/>
            <person name="Jeon C.O."/>
        </authorList>
    </citation>
    <scope>NUCLEOTIDE SEQUENCE [LARGE SCALE GENOMIC DNA]</scope>
    <source>
        <strain evidence="9 10">KMA01</strain>
    </source>
</reference>
<dbReference type="Gene3D" id="1.10.287.130">
    <property type="match status" value="1"/>
</dbReference>
<evidence type="ECO:0000313" key="10">
    <source>
        <dbReference type="Proteomes" id="UP001209803"/>
    </source>
</evidence>
<dbReference type="InterPro" id="IPR036890">
    <property type="entry name" value="HATPase_C_sf"/>
</dbReference>
<dbReference type="EMBL" id="CP120863">
    <property type="protein sequence ID" value="WFE90176.1"/>
    <property type="molecule type" value="Genomic_DNA"/>
</dbReference>
<evidence type="ECO:0000313" key="9">
    <source>
        <dbReference type="EMBL" id="WFE90176.1"/>
    </source>
</evidence>
<dbReference type="SMART" id="SM00387">
    <property type="entry name" value="HATPase_c"/>
    <property type="match status" value="1"/>
</dbReference>
<keyword evidence="5" id="KW-0418">Kinase</keyword>
<dbReference type="InterPro" id="IPR003594">
    <property type="entry name" value="HATPase_dom"/>
</dbReference>
<sequence length="382" mass="41203">MANHDEDGAKIALLAHDLRTPLAAMRLTAEMIGEGSLDVAQAEQLSVLIRSIDALTQLTGDLLNAGEQVEETLSSHYRISEIMLEVTDLFRPVAEARSLTLDVVCEEDVRGKMIRKGGSLRRVLTSLLDNAVKYTDAGGIIVELSAMTPEETSASLGDDEYWVSLSITDTGPGIDPDERDRLFRPFVRGRHGKASAPGTGLGLWGTAELVREMKGRLRLAQPKSGGSCFEVQIPLETQDAIERLTDPAPSSGTEPVASRPGMTLHVLVVDDNETNCRLLAALLESFGMSCDIAHSGEQAIGLVQKEIYDAALLDLHMPGMSGLETAEELRNLEQGSELPLIAVTAALESIGDQRLRQAGFQEVLTKPLSPALLYKALEHANS</sequence>
<evidence type="ECO:0000256" key="2">
    <source>
        <dbReference type="ARBA" id="ARBA00012438"/>
    </source>
</evidence>
<dbReference type="CDD" id="cd17546">
    <property type="entry name" value="REC_hyHK_CKI1_RcsC-like"/>
    <property type="match status" value="1"/>
</dbReference>
<evidence type="ECO:0000256" key="1">
    <source>
        <dbReference type="ARBA" id="ARBA00000085"/>
    </source>
</evidence>
<dbReference type="Gene3D" id="3.40.50.2300">
    <property type="match status" value="1"/>
</dbReference>
<organism evidence="9 10">
    <name type="scientific">Roseibium porphyridii</name>
    <dbReference type="NCBI Taxonomy" id="2866279"/>
    <lineage>
        <taxon>Bacteria</taxon>
        <taxon>Pseudomonadati</taxon>
        <taxon>Pseudomonadota</taxon>
        <taxon>Alphaproteobacteria</taxon>
        <taxon>Hyphomicrobiales</taxon>
        <taxon>Stappiaceae</taxon>
        <taxon>Roseibium</taxon>
    </lineage>
</organism>
<dbReference type="PROSITE" id="PS50109">
    <property type="entry name" value="HIS_KIN"/>
    <property type="match status" value="1"/>
</dbReference>
<dbReference type="InterPro" id="IPR003661">
    <property type="entry name" value="HisK_dim/P_dom"/>
</dbReference>
<dbReference type="InterPro" id="IPR001789">
    <property type="entry name" value="Sig_transdc_resp-reg_receiver"/>
</dbReference>
<evidence type="ECO:0000256" key="4">
    <source>
        <dbReference type="ARBA" id="ARBA00022679"/>
    </source>
</evidence>
<evidence type="ECO:0000259" key="7">
    <source>
        <dbReference type="PROSITE" id="PS50109"/>
    </source>
</evidence>
<dbReference type="PROSITE" id="PS50110">
    <property type="entry name" value="RESPONSE_REGULATORY"/>
    <property type="match status" value="1"/>
</dbReference>
<dbReference type="InterPro" id="IPR005467">
    <property type="entry name" value="His_kinase_dom"/>
</dbReference>
<dbReference type="SMART" id="SM00448">
    <property type="entry name" value="REC"/>
    <property type="match status" value="1"/>
</dbReference>
<dbReference type="PRINTS" id="PR00344">
    <property type="entry name" value="BCTRLSENSOR"/>
</dbReference>